<feature type="compositionally biased region" description="Acidic residues" evidence="1">
    <location>
        <begin position="185"/>
        <end position="210"/>
    </location>
</feature>
<reference evidence="2 3" key="1">
    <citation type="submission" date="2018-02" db="EMBL/GenBank/DDBJ databases">
        <title>The genomes of Aspergillus section Nigri reveals drivers in fungal speciation.</title>
        <authorList>
            <consortium name="DOE Joint Genome Institute"/>
            <person name="Vesth T.C."/>
            <person name="Nybo J."/>
            <person name="Theobald S."/>
            <person name="Brandl J."/>
            <person name="Frisvad J.C."/>
            <person name="Nielsen K.F."/>
            <person name="Lyhne E.K."/>
            <person name="Kogle M.E."/>
            <person name="Kuo A."/>
            <person name="Riley R."/>
            <person name="Clum A."/>
            <person name="Nolan M."/>
            <person name="Lipzen A."/>
            <person name="Salamov A."/>
            <person name="Henrissat B."/>
            <person name="Wiebenga A."/>
            <person name="De vries R.P."/>
            <person name="Grigoriev I.V."/>
            <person name="Mortensen U.H."/>
            <person name="Andersen M.R."/>
            <person name="Baker S.E."/>
        </authorList>
    </citation>
    <scope>NUCLEOTIDE SEQUENCE [LARGE SCALE GENOMIC DNA]</scope>
    <source>
        <strain evidence="2 3">CBS 121057</strain>
    </source>
</reference>
<evidence type="ECO:0000256" key="1">
    <source>
        <dbReference type="SAM" id="MobiDB-lite"/>
    </source>
</evidence>
<keyword evidence="3" id="KW-1185">Reference proteome</keyword>
<dbReference type="VEuPathDB" id="FungiDB:BO78DRAFT_382401"/>
<sequence>MSSKFSELFELPQTPAQWEKYVTRETIQAPRDSIKRKMTTEEISNLHVGEHPINLSIRDLSGWQSASEVKLAHFLTTRILWKFVPLDSLKRGGLLGISKDVKEYVSKYLRDDAPDFVAYLEDMDTNPARQPPPGQATPLGIFTWVRSLQWQIIQNANMGDEPPAGPSLGRRSLGGPVHLGLDGTMDSEGDTTMDDSDGSETTNDDYTDDNISEVTTDEYTEPGSVADETVSLFSDESFVPDAVIQTDGEDVVNVSLLALLSALTLRCERARLDWDVKKKRLDSNLGHAKIRSVNDGCLRDRETGDVLAVVETKPFRLFRSPEQTLMQMGLELLAHILDCVQNERQKNRYYLFSQHYNGTYVTWATFDPGYIDYLTGKNGAGAATRDFLDLRCVGPFAIDKSSHALTFALLVVGLVVQDSEDRLRRKV</sequence>
<name>A0A319F1V4_ASPSB</name>
<organism evidence="2 3">
    <name type="scientific">Aspergillus sclerotiicarbonarius (strain CBS 121057 / IBT 28362)</name>
    <dbReference type="NCBI Taxonomy" id="1448318"/>
    <lineage>
        <taxon>Eukaryota</taxon>
        <taxon>Fungi</taxon>
        <taxon>Dikarya</taxon>
        <taxon>Ascomycota</taxon>
        <taxon>Pezizomycotina</taxon>
        <taxon>Eurotiomycetes</taxon>
        <taxon>Eurotiomycetidae</taxon>
        <taxon>Eurotiales</taxon>
        <taxon>Aspergillaceae</taxon>
        <taxon>Aspergillus</taxon>
        <taxon>Aspergillus subgen. Circumdati</taxon>
    </lineage>
</organism>
<protein>
    <submittedName>
        <fullName evidence="2">Uncharacterized protein</fullName>
    </submittedName>
</protein>
<proteinExistence type="predicted"/>
<accession>A0A319F1V4</accession>
<dbReference type="STRING" id="1448318.A0A319F1V4"/>
<evidence type="ECO:0000313" key="2">
    <source>
        <dbReference type="EMBL" id="PYI11744.1"/>
    </source>
</evidence>
<dbReference type="Proteomes" id="UP000248423">
    <property type="component" value="Unassembled WGS sequence"/>
</dbReference>
<dbReference type="AlphaFoldDB" id="A0A319F1V4"/>
<dbReference type="EMBL" id="KZ826317">
    <property type="protein sequence ID" value="PYI11744.1"/>
    <property type="molecule type" value="Genomic_DNA"/>
</dbReference>
<feature type="region of interest" description="Disordered" evidence="1">
    <location>
        <begin position="157"/>
        <end position="210"/>
    </location>
</feature>
<evidence type="ECO:0000313" key="3">
    <source>
        <dbReference type="Proteomes" id="UP000248423"/>
    </source>
</evidence>
<dbReference type="OrthoDB" id="4505106at2759"/>
<gene>
    <name evidence="2" type="ORF">BO78DRAFT_382401</name>
</gene>